<proteinExistence type="predicted"/>
<keyword evidence="2" id="KW-1185">Reference proteome</keyword>
<reference evidence="1" key="1">
    <citation type="submission" date="2022-07" db="EMBL/GenBank/DDBJ databases">
        <title>Genome Sequence of Xylaria arbuscula.</title>
        <authorList>
            <person name="Buettner E."/>
        </authorList>
    </citation>
    <scope>NUCLEOTIDE SEQUENCE</scope>
    <source>
        <strain evidence="1">VT107</strain>
    </source>
</reference>
<accession>A0A9W8N4S9</accession>
<dbReference type="Proteomes" id="UP001148614">
    <property type="component" value="Unassembled WGS sequence"/>
</dbReference>
<comment type="caution">
    <text evidence="1">The sequence shown here is derived from an EMBL/GenBank/DDBJ whole genome shotgun (WGS) entry which is preliminary data.</text>
</comment>
<organism evidence="1 2">
    <name type="scientific">Xylaria arbuscula</name>
    <dbReference type="NCBI Taxonomy" id="114810"/>
    <lineage>
        <taxon>Eukaryota</taxon>
        <taxon>Fungi</taxon>
        <taxon>Dikarya</taxon>
        <taxon>Ascomycota</taxon>
        <taxon>Pezizomycotina</taxon>
        <taxon>Sordariomycetes</taxon>
        <taxon>Xylariomycetidae</taxon>
        <taxon>Xylariales</taxon>
        <taxon>Xylariaceae</taxon>
        <taxon>Xylaria</taxon>
    </lineage>
</organism>
<evidence type="ECO:0000313" key="2">
    <source>
        <dbReference type="Proteomes" id="UP001148614"/>
    </source>
</evidence>
<sequence length="180" mass="20037">MATYNAYIPDLVGAVGEIALGEALRAEVIREHAVAKSIEARFLPSSEEALRVATQIVSITYGDVYVINEDGVTELHPTVRNLRRVAGRFRMLQPDHASVILGQLFAAILNHQTAFRRLIENPSTDEYINEQLRLITIKIDGVTHQWYAENNSSPGILDSRADHARCYGSIPDYYGVGEQV</sequence>
<dbReference type="AlphaFoldDB" id="A0A9W8N4S9"/>
<gene>
    <name evidence="1" type="ORF">NPX13_g10434</name>
</gene>
<evidence type="ECO:0000313" key="1">
    <source>
        <dbReference type="EMBL" id="KAJ3555085.1"/>
    </source>
</evidence>
<protein>
    <submittedName>
        <fullName evidence="1">Uncharacterized protein</fullName>
    </submittedName>
</protein>
<name>A0A9W8N4S9_9PEZI</name>
<dbReference type="EMBL" id="JANPWZ010002944">
    <property type="protein sequence ID" value="KAJ3555085.1"/>
    <property type="molecule type" value="Genomic_DNA"/>
</dbReference>